<proteinExistence type="predicted"/>
<evidence type="ECO:0000313" key="2">
    <source>
        <dbReference type="Proteomes" id="UP000218595"/>
    </source>
</evidence>
<protein>
    <submittedName>
        <fullName evidence="1">Capsular biosynthesis protein</fullName>
    </submittedName>
</protein>
<dbReference type="Pfam" id="PF05159">
    <property type="entry name" value="Capsule_synth"/>
    <property type="match status" value="1"/>
</dbReference>
<dbReference type="RefSeq" id="WP_254007508.1">
    <property type="nucleotide sequence ID" value="NZ_AP017423.2"/>
</dbReference>
<gene>
    <name evidence="1" type="ORF">LAB08_R16610</name>
</gene>
<dbReference type="CDD" id="cd16441">
    <property type="entry name" value="beta_Kdo_transferase_KpsS"/>
    <property type="match status" value="1"/>
</dbReference>
<organism evidence="1 2">
    <name type="scientific">Pseudomonas izuensis</name>
    <dbReference type="NCBI Taxonomy" id="2684212"/>
    <lineage>
        <taxon>Bacteria</taxon>
        <taxon>Pseudomonadati</taxon>
        <taxon>Pseudomonadota</taxon>
        <taxon>Gammaproteobacteria</taxon>
        <taxon>Pseudomonadales</taxon>
        <taxon>Pseudomonadaceae</taxon>
        <taxon>Pseudomonas</taxon>
    </lineage>
</organism>
<keyword evidence="2" id="KW-1185">Reference proteome</keyword>
<dbReference type="Proteomes" id="UP000218595">
    <property type="component" value="Chromosome"/>
</dbReference>
<reference evidence="1 2" key="1">
    <citation type="submission" date="2016-04" db="EMBL/GenBank/DDBJ databases">
        <title>Complete genome sequence of Pseudomonas sp. LAB-08 isolated from TCE contaminated aquifer soil.</title>
        <authorList>
            <person name="Dohra H."/>
            <person name="Suzuki K."/>
            <person name="Fatma A."/>
            <person name="Inuzuka Y."/>
            <person name="Honjo M."/>
            <person name="Tashiro Y."/>
            <person name="Futamata H."/>
        </authorList>
    </citation>
    <scope>NUCLEOTIDE SEQUENCE [LARGE SCALE GENOMIC DNA]</scope>
    <source>
        <strain evidence="1 2">LAB-08</strain>
    </source>
</reference>
<name>A0ABM7RR87_9PSED</name>
<accession>A0ABM7RR87</accession>
<sequence length="440" mass="49878">MARDDSAFVPDRVETAHEKLVVPVERPQRPVSVKPRNSFLFLQGVSSPFFARLIQALRAEGQWVKSVNFNMGDILYGSGARVFYSARPEQLMDFYSQCFRADHITDVVLFGDCRPVHQPAVELARSLGIRVHVFEEGYFRPYWITLERNGVNNHSLLPRDPEWYRDVGKYIPRYQNGNPFHLSFASRALHDVMYHIGSALNKVVFPHYKTHAPFNAAVEYAGYIRQGIRLARAQGRDAEVISQVARNRHRTFLLPLQLDSDAQIRDHSPFKHMKDVLKHVMGSFARHAGSDTRLVVKNHPLTPGIVNYHRITLRIAHKLGIADRVDFLESGHLPTLLSHVAGVITVNSTVGGSSLMHNVPTIALSDPIYNLKGLTHQGGLDDFWHTPEPPDTTLFQRFRSTVIHTTQVNGGFYTRCGIDMAVNNSLEVLMAKTSRIERYL</sequence>
<evidence type="ECO:0000313" key="1">
    <source>
        <dbReference type="EMBL" id="BCX67037.1"/>
    </source>
</evidence>
<dbReference type="InterPro" id="IPR007833">
    <property type="entry name" value="Capsule_polysaccharide_synth"/>
</dbReference>
<dbReference type="EMBL" id="AP017423">
    <property type="protein sequence ID" value="BCX67037.1"/>
    <property type="molecule type" value="Genomic_DNA"/>
</dbReference>